<dbReference type="Proteomes" id="UP000799421">
    <property type="component" value="Unassembled WGS sequence"/>
</dbReference>
<evidence type="ECO:0000313" key="1">
    <source>
        <dbReference type="EMBL" id="KAF2859549.1"/>
    </source>
</evidence>
<gene>
    <name evidence="1" type="ORF">K470DRAFT_258731</name>
</gene>
<dbReference type="AlphaFoldDB" id="A0A6A7BXV9"/>
<sequence length="52" mass="5764">MLDDPEDAVLLRQGLQEGLEIGELLLPKPHQGIHDAVTRTIVEDPPFSTRMA</sequence>
<dbReference type="EMBL" id="MU005991">
    <property type="protein sequence ID" value="KAF2859549.1"/>
    <property type="molecule type" value="Genomic_DNA"/>
</dbReference>
<organism evidence="1 2">
    <name type="scientific">Piedraia hortae CBS 480.64</name>
    <dbReference type="NCBI Taxonomy" id="1314780"/>
    <lineage>
        <taxon>Eukaryota</taxon>
        <taxon>Fungi</taxon>
        <taxon>Dikarya</taxon>
        <taxon>Ascomycota</taxon>
        <taxon>Pezizomycotina</taxon>
        <taxon>Dothideomycetes</taxon>
        <taxon>Dothideomycetidae</taxon>
        <taxon>Capnodiales</taxon>
        <taxon>Piedraiaceae</taxon>
        <taxon>Piedraia</taxon>
    </lineage>
</organism>
<accession>A0A6A7BXV9</accession>
<keyword evidence="2" id="KW-1185">Reference proteome</keyword>
<reference evidence="1" key="1">
    <citation type="journal article" date="2020" name="Stud. Mycol.">
        <title>101 Dothideomycetes genomes: a test case for predicting lifestyles and emergence of pathogens.</title>
        <authorList>
            <person name="Haridas S."/>
            <person name="Albert R."/>
            <person name="Binder M."/>
            <person name="Bloem J."/>
            <person name="Labutti K."/>
            <person name="Salamov A."/>
            <person name="Andreopoulos B."/>
            <person name="Baker S."/>
            <person name="Barry K."/>
            <person name="Bills G."/>
            <person name="Bluhm B."/>
            <person name="Cannon C."/>
            <person name="Castanera R."/>
            <person name="Culley D."/>
            <person name="Daum C."/>
            <person name="Ezra D."/>
            <person name="Gonzalez J."/>
            <person name="Henrissat B."/>
            <person name="Kuo A."/>
            <person name="Liang C."/>
            <person name="Lipzen A."/>
            <person name="Lutzoni F."/>
            <person name="Magnuson J."/>
            <person name="Mondo S."/>
            <person name="Nolan M."/>
            <person name="Ohm R."/>
            <person name="Pangilinan J."/>
            <person name="Park H.-J."/>
            <person name="Ramirez L."/>
            <person name="Alfaro M."/>
            <person name="Sun H."/>
            <person name="Tritt A."/>
            <person name="Yoshinaga Y."/>
            <person name="Zwiers L.-H."/>
            <person name="Turgeon B."/>
            <person name="Goodwin S."/>
            <person name="Spatafora J."/>
            <person name="Crous P."/>
            <person name="Grigoriev I."/>
        </authorList>
    </citation>
    <scope>NUCLEOTIDE SEQUENCE</scope>
    <source>
        <strain evidence="1">CBS 480.64</strain>
    </source>
</reference>
<proteinExistence type="predicted"/>
<protein>
    <submittedName>
        <fullName evidence="1">Uncharacterized protein</fullName>
    </submittedName>
</protein>
<evidence type="ECO:0000313" key="2">
    <source>
        <dbReference type="Proteomes" id="UP000799421"/>
    </source>
</evidence>
<name>A0A6A7BXV9_9PEZI</name>